<dbReference type="WBParaSite" id="HPBE_0002459901-mRNA-1">
    <property type="protein sequence ID" value="HPBE_0002459901-mRNA-1"/>
    <property type="gene ID" value="HPBE_0002459901"/>
</dbReference>
<reference evidence="3" key="2">
    <citation type="submission" date="2019-09" db="UniProtKB">
        <authorList>
            <consortium name="WormBaseParasite"/>
        </authorList>
    </citation>
    <scope>IDENTIFICATION</scope>
</reference>
<organism evidence="2 3">
    <name type="scientific">Heligmosomoides polygyrus</name>
    <name type="common">Parasitic roundworm</name>
    <dbReference type="NCBI Taxonomy" id="6339"/>
    <lineage>
        <taxon>Eukaryota</taxon>
        <taxon>Metazoa</taxon>
        <taxon>Ecdysozoa</taxon>
        <taxon>Nematoda</taxon>
        <taxon>Chromadorea</taxon>
        <taxon>Rhabditida</taxon>
        <taxon>Rhabditina</taxon>
        <taxon>Rhabditomorpha</taxon>
        <taxon>Strongyloidea</taxon>
        <taxon>Heligmosomidae</taxon>
        <taxon>Heligmosomoides</taxon>
    </lineage>
</organism>
<proteinExistence type="predicted"/>
<name>A0A183GPH9_HELPZ</name>
<evidence type="ECO:0000313" key="2">
    <source>
        <dbReference type="Proteomes" id="UP000050761"/>
    </source>
</evidence>
<dbReference type="EMBL" id="UZAH01036568">
    <property type="protein sequence ID" value="VDP46130.1"/>
    <property type="molecule type" value="Genomic_DNA"/>
</dbReference>
<reference evidence="1 2" key="1">
    <citation type="submission" date="2018-11" db="EMBL/GenBank/DDBJ databases">
        <authorList>
            <consortium name="Pathogen Informatics"/>
        </authorList>
    </citation>
    <scope>NUCLEOTIDE SEQUENCE [LARGE SCALE GENOMIC DNA]</scope>
</reference>
<gene>
    <name evidence="1" type="ORF">HPBE_LOCUS24597</name>
</gene>
<accession>A0A183GPH9</accession>
<accession>A0A3P8DSR2</accession>
<protein>
    <submittedName>
        <fullName evidence="1 3">Uncharacterized protein</fullName>
    </submittedName>
</protein>
<evidence type="ECO:0000313" key="3">
    <source>
        <dbReference type="WBParaSite" id="HPBE_0002459901-mRNA-1"/>
    </source>
</evidence>
<evidence type="ECO:0000313" key="1">
    <source>
        <dbReference type="EMBL" id="VDP46130.1"/>
    </source>
</evidence>
<sequence length="140" mass="15720">MAGGRARKAVVCRFCTTCQAAQKQHDGIEPVEAALAAKLNKELDMELNPEPSSSVPLHLDDELMEAKYWKWAPFKVPKTKVTKHSDLFESFFCKSLRKRYSVLSVSDLPAENGRELDQQDCGEGRDEMNGHITMCPFISS</sequence>
<keyword evidence="2" id="KW-1185">Reference proteome</keyword>
<dbReference type="AlphaFoldDB" id="A0A183GPH9"/>
<dbReference type="Proteomes" id="UP000050761">
    <property type="component" value="Unassembled WGS sequence"/>
</dbReference>